<proteinExistence type="predicted"/>
<sequence length="232" mass="24336">MYSPAGIIVFLGSILTGAVSTVTANISTLSTFPVCYDFPNGVQFTGRAEFVDTDGSGVGVLTVGDLSIATTLMPVGPFSQQGNFLRIDNANIQAVCTVVAAFSAPSCELEVEFKFTTSFAGTTNDPSTTRQNEGKFFARGTGPDPYAITGGVDDLFGAFGELDGTLTTSNLNPVTGDVDVTLSSTKIKFCVYPNLPPPTPPPPPPPPPTRAPISHVTVRPNYRPFTGPRGHN</sequence>
<feature type="region of interest" description="Disordered" evidence="1">
    <location>
        <begin position="196"/>
        <end position="232"/>
    </location>
</feature>
<feature type="chain" id="PRO_5030772689" evidence="2">
    <location>
        <begin position="21"/>
        <end position="232"/>
    </location>
</feature>
<organism evidence="3">
    <name type="scientific">Cyclophora tenuis</name>
    <name type="common">Marine diatom</name>
    <dbReference type="NCBI Taxonomy" id="216820"/>
    <lineage>
        <taxon>Eukaryota</taxon>
        <taxon>Sar</taxon>
        <taxon>Stramenopiles</taxon>
        <taxon>Ochrophyta</taxon>
        <taxon>Bacillariophyta</taxon>
        <taxon>Fragilariophyceae</taxon>
        <taxon>Fragilariophycidae</taxon>
        <taxon>Cyclophorales</taxon>
        <taxon>Cyclophoraceae</taxon>
        <taxon>Cyclophora</taxon>
    </lineage>
</organism>
<name>A0A7S1DE24_CYCTE</name>
<protein>
    <submittedName>
        <fullName evidence="3">Uncharacterized protein</fullName>
    </submittedName>
</protein>
<feature type="compositionally biased region" description="Pro residues" evidence="1">
    <location>
        <begin position="196"/>
        <end position="210"/>
    </location>
</feature>
<reference evidence="3" key="1">
    <citation type="submission" date="2021-01" db="EMBL/GenBank/DDBJ databases">
        <authorList>
            <person name="Corre E."/>
            <person name="Pelletier E."/>
            <person name="Niang G."/>
            <person name="Scheremetjew M."/>
            <person name="Finn R."/>
            <person name="Kale V."/>
            <person name="Holt S."/>
            <person name="Cochrane G."/>
            <person name="Meng A."/>
            <person name="Brown T."/>
            <person name="Cohen L."/>
        </authorList>
    </citation>
    <scope>NUCLEOTIDE SEQUENCE</scope>
    <source>
        <strain evidence="3">ECT3854</strain>
    </source>
</reference>
<dbReference type="AlphaFoldDB" id="A0A7S1DE24"/>
<feature type="signal peptide" evidence="2">
    <location>
        <begin position="1"/>
        <end position="20"/>
    </location>
</feature>
<accession>A0A7S1DE24</accession>
<evidence type="ECO:0000256" key="1">
    <source>
        <dbReference type="SAM" id="MobiDB-lite"/>
    </source>
</evidence>
<evidence type="ECO:0000313" key="3">
    <source>
        <dbReference type="EMBL" id="CAD8944408.1"/>
    </source>
</evidence>
<keyword evidence="2" id="KW-0732">Signal</keyword>
<gene>
    <name evidence="3" type="ORF">CTEN0397_LOCUS15518</name>
</gene>
<evidence type="ECO:0000256" key="2">
    <source>
        <dbReference type="SAM" id="SignalP"/>
    </source>
</evidence>
<dbReference type="EMBL" id="HBFW01024156">
    <property type="protein sequence ID" value="CAD8944408.1"/>
    <property type="molecule type" value="Transcribed_RNA"/>
</dbReference>